<dbReference type="PANTHER" id="PTHR31321">
    <property type="entry name" value="ACYL-COA THIOESTER HYDROLASE YBHC-RELATED"/>
    <property type="match status" value="1"/>
</dbReference>
<accession>A0A4R5CI02</accession>
<dbReference type="InterPro" id="IPR033131">
    <property type="entry name" value="Pectinesterase_Asp_AS"/>
</dbReference>
<dbReference type="GO" id="GO:0030599">
    <property type="term" value="F:pectinesterase activity"/>
    <property type="evidence" value="ECO:0007669"/>
    <property type="project" value="UniProtKB-UniRule"/>
</dbReference>
<feature type="active site" evidence="4">
    <location>
        <position position="183"/>
    </location>
</feature>
<dbReference type="GO" id="GO:0045490">
    <property type="term" value="P:pectin catabolic process"/>
    <property type="evidence" value="ECO:0007669"/>
    <property type="project" value="UniProtKB-UniRule"/>
</dbReference>
<reference evidence="7 8" key="1">
    <citation type="submission" date="2019-03" db="EMBL/GenBank/DDBJ databases">
        <title>Flavobacterium AR-3-4 sp. nov. isolated from arctic soil.</title>
        <authorList>
            <person name="Chaudhary D.K."/>
        </authorList>
    </citation>
    <scope>NUCLEOTIDE SEQUENCE [LARGE SCALE GENOMIC DNA]</scope>
    <source>
        <strain evidence="7 8">AR-3-4</strain>
    </source>
</reference>
<dbReference type="EMBL" id="SMFK01000002">
    <property type="protein sequence ID" value="TDD98706.1"/>
    <property type="molecule type" value="Genomic_DNA"/>
</dbReference>
<name>A0A4R5CI02_9FLAO</name>
<evidence type="ECO:0000256" key="4">
    <source>
        <dbReference type="PROSITE-ProRule" id="PRU10040"/>
    </source>
</evidence>
<organism evidence="7 8">
    <name type="scientific">Flavobacterium cellulosilyticum</name>
    <dbReference type="NCBI Taxonomy" id="2541731"/>
    <lineage>
        <taxon>Bacteria</taxon>
        <taxon>Pseudomonadati</taxon>
        <taxon>Bacteroidota</taxon>
        <taxon>Flavobacteriia</taxon>
        <taxon>Flavobacteriales</taxon>
        <taxon>Flavobacteriaceae</taxon>
        <taxon>Flavobacterium</taxon>
    </lineage>
</organism>
<comment type="pathway">
    <text evidence="5">Glycan metabolism; pectin degradation; 2-dehydro-3-deoxy-D-gluconate from pectin: step 1/5.</text>
</comment>
<evidence type="ECO:0000256" key="3">
    <source>
        <dbReference type="ARBA" id="ARBA00023085"/>
    </source>
</evidence>
<evidence type="ECO:0000256" key="2">
    <source>
        <dbReference type="ARBA" id="ARBA00022801"/>
    </source>
</evidence>
<comment type="similarity">
    <text evidence="1">Belongs to the pectinesterase family.</text>
</comment>
<dbReference type="Proteomes" id="UP000295479">
    <property type="component" value="Unassembled WGS sequence"/>
</dbReference>
<proteinExistence type="inferred from homology"/>
<dbReference type="InterPro" id="IPR011050">
    <property type="entry name" value="Pectin_lyase_fold/virulence"/>
</dbReference>
<dbReference type="InterPro" id="IPR012334">
    <property type="entry name" value="Pectin_lyas_fold"/>
</dbReference>
<dbReference type="GO" id="GO:0009279">
    <property type="term" value="C:cell outer membrane"/>
    <property type="evidence" value="ECO:0007669"/>
    <property type="project" value="TreeGrafter"/>
</dbReference>
<feature type="chain" id="PRO_5020898204" description="Pectinesterase" evidence="5">
    <location>
        <begin position="22"/>
        <end position="326"/>
    </location>
</feature>
<evidence type="ECO:0000256" key="1">
    <source>
        <dbReference type="ARBA" id="ARBA00008891"/>
    </source>
</evidence>
<dbReference type="RefSeq" id="WP_132002853.1">
    <property type="nucleotide sequence ID" value="NZ_SMFK01000002.1"/>
</dbReference>
<dbReference type="Gene3D" id="2.160.20.10">
    <property type="entry name" value="Single-stranded right-handed beta-helix, Pectin lyase-like"/>
    <property type="match status" value="1"/>
</dbReference>
<dbReference type="PROSITE" id="PS00800">
    <property type="entry name" value="PECTINESTERASE_1"/>
    <property type="match status" value="1"/>
</dbReference>
<keyword evidence="2 5" id="KW-0378">Hydrolase</keyword>
<evidence type="ECO:0000256" key="5">
    <source>
        <dbReference type="RuleBase" id="RU000589"/>
    </source>
</evidence>
<keyword evidence="8" id="KW-1185">Reference proteome</keyword>
<dbReference type="InterPro" id="IPR018040">
    <property type="entry name" value="Pectinesterase_Tyr_AS"/>
</dbReference>
<dbReference type="AlphaFoldDB" id="A0A4R5CI02"/>
<keyword evidence="3 5" id="KW-0063">Aspartyl esterase</keyword>
<comment type="catalytic activity">
    <reaction evidence="5">
        <text>[(1-&gt;4)-alpha-D-galacturonosyl methyl ester](n) + n H2O = [(1-&gt;4)-alpha-D-galacturonosyl](n) + n methanol + n H(+)</text>
        <dbReference type="Rhea" id="RHEA:22380"/>
        <dbReference type="Rhea" id="RHEA-COMP:14570"/>
        <dbReference type="Rhea" id="RHEA-COMP:14573"/>
        <dbReference type="ChEBI" id="CHEBI:15377"/>
        <dbReference type="ChEBI" id="CHEBI:15378"/>
        <dbReference type="ChEBI" id="CHEBI:17790"/>
        <dbReference type="ChEBI" id="CHEBI:140522"/>
        <dbReference type="ChEBI" id="CHEBI:140523"/>
        <dbReference type="EC" id="3.1.1.11"/>
    </reaction>
</comment>
<dbReference type="UniPathway" id="UPA00545">
    <property type="reaction ID" value="UER00823"/>
</dbReference>
<sequence length="326" mass="36792">MKKTALILILCFYSSTQYIIAQTSNPEKYKYSFVVAKDGSGDYKYIQDAINAMRIFPLGPITLYIKNGVYNEKIELSANNTDVIFIGESVDKTIISYNDYSGRGKMGTFDSYTAKISGNRFKAENITFENSAGRVGQAVALYVDADKAVFKNCKFLGNQDTIYSGGEYSRQFFVDCHIEGTTDFIFGPATAVFQNCEILCKSNSYITAPNTTKGKEFGFVFLDCKIKVSDEVTKEYLGRPWRAWAKSVFIRCDLPQQIAGEGWDNWGNVDNEKTTYFAEYQSRGLGDNPQGRVKWSYQLSGTEAKKYTLKNILSPETLKGSEWYNK</sequence>
<dbReference type="OrthoDB" id="9804686at2"/>
<evidence type="ECO:0000259" key="6">
    <source>
        <dbReference type="Pfam" id="PF01095"/>
    </source>
</evidence>
<dbReference type="EC" id="3.1.1.11" evidence="5"/>
<evidence type="ECO:0000313" key="7">
    <source>
        <dbReference type="EMBL" id="TDD98706.1"/>
    </source>
</evidence>
<gene>
    <name evidence="7" type="ORF">E0F76_06145</name>
</gene>
<dbReference type="InterPro" id="IPR000070">
    <property type="entry name" value="Pectinesterase_cat"/>
</dbReference>
<evidence type="ECO:0000313" key="8">
    <source>
        <dbReference type="Proteomes" id="UP000295479"/>
    </source>
</evidence>
<comment type="caution">
    <text evidence="7">The sequence shown here is derived from an EMBL/GenBank/DDBJ whole genome shotgun (WGS) entry which is preliminary data.</text>
</comment>
<feature type="signal peptide" evidence="5">
    <location>
        <begin position="1"/>
        <end position="21"/>
    </location>
</feature>
<dbReference type="PANTHER" id="PTHR31321:SF57">
    <property type="entry name" value="PECTINESTERASE 53-RELATED"/>
    <property type="match status" value="1"/>
</dbReference>
<feature type="domain" description="Pectinesterase catalytic" evidence="6">
    <location>
        <begin position="33"/>
        <end position="313"/>
    </location>
</feature>
<dbReference type="Pfam" id="PF01095">
    <property type="entry name" value="Pectinesterase"/>
    <property type="match status" value="1"/>
</dbReference>
<dbReference type="GO" id="GO:0042545">
    <property type="term" value="P:cell wall modification"/>
    <property type="evidence" value="ECO:0007669"/>
    <property type="project" value="UniProtKB-UniRule"/>
</dbReference>
<dbReference type="SUPFAM" id="SSF51126">
    <property type="entry name" value="Pectin lyase-like"/>
    <property type="match status" value="1"/>
</dbReference>
<protein>
    <recommendedName>
        <fullName evidence="5">Pectinesterase</fullName>
        <ecNumber evidence="5">3.1.1.11</ecNumber>
    </recommendedName>
</protein>
<keyword evidence="5" id="KW-0732">Signal</keyword>
<dbReference type="PROSITE" id="PS00503">
    <property type="entry name" value="PECTINESTERASE_2"/>
    <property type="match status" value="1"/>
</dbReference>